<evidence type="ECO:0000313" key="4">
    <source>
        <dbReference type="Proteomes" id="UP000693970"/>
    </source>
</evidence>
<protein>
    <submittedName>
        <fullName evidence="3">Glutamate/glutamine/aspartate/asparagine ABC transporter, periplasmic substrate-binding protein</fullName>
    </submittedName>
</protein>
<feature type="domain" description="DEP" evidence="2">
    <location>
        <begin position="14"/>
        <end position="89"/>
    </location>
</feature>
<evidence type="ECO:0000313" key="3">
    <source>
        <dbReference type="EMBL" id="KAG7343313.1"/>
    </source>
</evidence>
<feature type="region of interest" description="Disordered" evidence="1">
    <location>
        <begin position="506"/>
        <end position="530"/>
    </location>
</feature>
<evidence type="ECO:0000256" key="1">
    <source>
        <dbReference type="SAM" id="MobiDB-lite"/>
    </source>
</evidence>
<dbReference type="CDD" id="cd04371">
    <property type="entry name" value="DEP"/>
    <property type="match status" value="2"/>
</dbReference>
<dbReference type="GO" id="GO:0035556">
    <property type="term" value="P:intracellular signal transduction"/>
    <property type="evidence" value="ECO:0007669"/>
    <property type="project" value="InterPro"/>
</dbReference>
<keyword evidence="4" id="KW-1185">Reference proteome</keyword>
<feature type="region of interest" description="Disordered" evidence="1">
    <location>
        <begin position="334"/>
        <end position="353"/>
    </location>
</feature>
<accession>A0A9K3KGI6</accession>
<reference evidence="3" key="2">
    <citation type="submission" date="2021-04" db="EMBL/GenBank/DDBJ databases">
        <authorList>
            <person name="Podell S."/>
        </authorList>
    </citation>
    <scope>NUCLEOTIDE SEQUENCE</scope>
    <source>
        <strain evidence="3">Hildebrandi</strain>
    </source>
</reference>
<organism evidence="3 4">
    <name type="scientific">Nitzschia inconspicua</name>
    <dbReference type="NCBI Taxonomy" id="303405"/>
    <lineage>
        <taxon>Eukaryota</taxon>
        <taxon>Sar</taxon>
        <taxon>Stramenopiles</taxon>
        <taxon>Ochrophyta</taxon>
        <taxon>Bacillariophyta</taxon>
        <taxon>Bacillariophyceae</taxon>
        <taxon>Bacillariophycidae</taxon>
        <taxon>Bacillariales</taxon>
        <taxon>Bacillariaceae</taxon>
        <taxon>Nitzschia</taxon>
    </lineage>
</organism>
<dbReference type="OrthoDB" id="2133778at2759"/>
<proteinExistence type="predicted"/>
<comment type="caution">
    <text evidence="3">The sequence shown here is derived from an EMBL/GenBank/DDBJ whole genome shotgun (WGS) entry which is preliminary data.</text>
</comment>
<dbReference type="Proteomes" id="UP000693970">
    <property type="component" value="Unassembled WGS sequence"/>
</dbReference>
<gene>
    <name evidence="3" type="ORF">IV203_021258</name>
</gene>
<sequence>MKSEIAALYESFLEHVDVCDRRQITGFLVKSCFAGSDTVDALIKAKVTSKREEAVYLIRRLQKELRLFCPVRGNDRFQDSKRHFYRLTVQKSIQNGSAVLGNFKFTDADELSLNEKATVFFQLAEVNDYKRGMKKYFSCFVGCDVVDRLVYSGVVKTRLDGVLLGRSLARDMELFDHVNHKNYFTDDSSLYFFAPGVLKIIYELQQNAKSGDGETFFQSEKVQRVVTAFQHRTPSSESKRGALERLLRGRSKHFQFSNVRDTMEEVSDDEGSVLSAPEMTESSAFVEDSKESVVSRSTSFDTLNDIILKHGGLLESDSVSLYSTFEDSYGYPRDLNSSNNVHLGGAENIEEDETRIRYQTQKKSKAGPPSSLDDEENSVLYDDHSLISEADELFGDSPRDVANIKTLTRYPVLRKRSLEKSNSLPQVQSALYLSCSDFSTIVVKKVPEDEMTQLTMDKCLAATEASSEQDDGVVTNASTEEDIGRLLSTCHKPGSKAKGYLHTRTTVSQEGSSDHPKHGGPNSCSTKLSHQSTSSSFLSTSSAKQRLGKILRKDLWSCDEDVVAMALDELCEALQVDLGTNGAHVVYCGGVMALKRTLENYVQVEAIQYHGCFALGQLASLDMDTRNAIAEMDGIPLVVQSMQHHVESSRLQEAGRSALASICWRSDV</sequence>
<dbReference type="InterPro" id="IPR000591">
    <property type="entry name" value="DEP_dom"/>
</dbReference>
<dbReference type="Pfam" id="PF00610">
    <property type="entry name" value="DEP"/>
    <property type="match status" value="2"/>
</dbReference>
<reference evidence="3" key="1">
    <citation type="journal article" date="2021" name="Sci. Rep.">
        <title>Diploid genomic architecture of Nitzschia inconspicua, an elite biomass production diatom.</title>
        <authorList>
            <person name="Oliver A."/>
            <person name="Podell S."/>
            <person name="Pinowska A."/>
            <person name="Traller J.C."/>
            <person name="Smith S.R."/>
            <person name="McClure R."/>
            <person name="Beliaev A."/>
            <person name="Bohutskyi P."/>
            <person name="Hill E.A."/>
            <person name="Rabines A."/>
            <person name="Zheng H."/>
            <person name="Allen L.Z."/>
            <person name="Kuo A."/>
            <person name="Grigoriev I.V."/>
            <person name="Allen A.E."/>
            <person name="Hazlebeck D."/>
            <person name="Allen E.E."/>
        </authorList>
    </citation>
    <scope>NUCLEOTIDE SEQUENCE</scope>
    <source>
        <strain evidence="3">Hildebrandi</strain>
    </source>
</reference>
<name>A0A9K3KGI6_9STRA</name>
<dbReference type="AlphaFoldDB" id="A0A9K3KGI6"/>
<dbReference type="EMBL" id="JAGRRH010000024">
    <property type="protein sequence ID" value="KAG7343313.1"/>
    <property type="molecule type" value="Genomic_DNA"/>
</dbReference>
<evidence type="ECO:0000259" key="2">
    <source>
        <dbReference type="SMART" id="SM00049"/>
    </source>
</evidence>
<dbReference type="SMART" id="SM00049">
    <property type="entry name" value="DEP"/>
    <property type="match status" value="2"/>
</dbReference>
<feature type="domain" description="DEP" evidence="2">
    <location>
        <begin position="122"/>
        <end position="195"/>
    </location>
</feature>